<dbReference type="GO" id="GO:0052689">
    <property type="term" value="F:carboxylic ester hydrolase activity"/>
    <property type="evidence" value="ECO:0007669"/>
    <property type="project" value="UniProtKB-KW"/>
</dbReference>
<organism evidence="10 11">
    <name type="scientific">Talaromyces rugulosus</name>
    <name type="common">Penicillium rugulosum</name>
    <dbReference type="NCBI Taxonomy" id="121627"/>
    <lineage>
        <taxon>Eukaryota</taxon>
        <taxon>Fungi</taxon>
        <taxon>Dikarya</taxon>
        <taxon>Ascomycota</taxon>
        <taxon>Pezizomycotina</taxon>
        <taxon>Eurotiomycetes</taxon>
        <taxon>Eurotiomycetidae</taxon>
        <taxon>Eurotiales</taxon>
        <taxon>Trichocomaceae</taxon>
        <taxon>Talaromyces</taxon>
        <taxon>Talaromyces sect. Islandici</taxon>
    </lineage>
</organism>
<dbReference type="Proteomes" id="UP000509510">
    <property type="component" value="Chromosome IV"/>
</dbReference>
<dbReference type="GeneID" id="55995768"/>
<comment type="similarity">
    <text evidence="1">Belongs to the carbohydrate esterase 15 (CE15) family.</text>
</comment>
<gene>
    <name evidence="10" type="ORF">TRUGW13939_08279</name>
</gene>
<dbReference type="Pfam" id="PF22244">
    <property type="entry name" value="GCE_fung"/>
    <property type="match status" value="1"/>
</dbReference>
<dbReference type="OrthoDB" id="3781271at2759"/>
<evidence type="ECO:0000256" key="2">
    <source>
        <dbReference type="ARBA" id="ARBA00022487"/>
    </source>
</evidence>
<evidence type="ECO:0000259" key="9">
    <source>
        <dbReference type="Pfam" id="PF22244"/>
    </source>
</evidence>
<dbReference type="SUPFAM" id="SSF53474">
    <property type="entry name" value="alpha/beta-Hydrolases"/>
    <property type="match status" value="1"/>
</dbReference>
<dbReference type="RefSeq" id="XP_035347307.1">
    <property type="nucleotide sequence ID" value="XM_035491414.1"/>
</dbReference>
<name>A0A7H8R466_TALRU</name>
<evidence type="ECO:0000256" key="6">
    <source>
        <dbReference type="ARBA" id="ARBA00024511"/>
    </source>
</evidence>
<keyword evidence="11" id="KW-1185">Reference proteome</keyword>
<evidence type="ECO:0000256" key="7">
    <source>
        <dbReference type="ARBA" id="ARBA00026105"/>
    </source>
</evidence>
<dbReference type="EMBL" id="CP055901">
    <property type="protein sequence ID" value="QKX61132.1"/>
    <property type="molecule type" value="Genomic_DNA"/>
</dbReference>
<dbReference type="InterPro" id="IPR054579">
    <property type="entry name" value="GCE-like_dom"/>
</dbReference>
<dbReference type="GO" id="GO:0046274">
    <property type="term" value="P:lignin catabolic process"/>
    <property type="evidence" value="ECO:0007669"/>
    <property type="project" value="UniProtKB-KW"/>
</dbReference>
<dbReference type="KEGG" id="trg:TRUGW13939_08279"/>
<dbReference type="Gene3D" id="3.40.50.1820">
    <property type="entry name" value="alpha/beta hydrolase"/>
    <property type="match status" value="1"/>
</dbReference>
<evidence type="ECO:0000313" key="11">
    <source>
        <dbReference type="Proteomes" id="UP000509510"/>
    </source>
</evidence>
<dbReference type="InterPro" id="IPR029058">
    <property type="entry name" value="AB_hydrolase_fold"/>
</dbReference>
<accession>A0A7H8R466</accession>
<feature type="signal peptide" evidence="8">
    <location>
        <begin position="1"/>
        <end position="29"/>
    </location>
</feature>
<proteinExistence type="inferred from homology"/>
<keyword evidence="3 8" id="KW-0732">Signal</keyword>
<evidence type="ECO:0000256" key="1">
    <source>
        <dbReference type="ARBA" id="ARBA00010092"/>
    </source>
</evidence>
<sequence>MRYPLSLSTLSTVATLVVNLSQLIDPAKAAATASCSALPSSPSLHTIANVLPDPFAWYPAPTPSGRVSTLSDWQCHQSQLSTVIQQLELGTKPPSPSTVSSSYNVSGSSGTLEITASNNEGNISFSVGIQYPSSGSGPFPAIIAYGGPSIPIPSGIATITLDNGAIAAQDDASSRGKGLFYTLYGSDSDAGAMIAWAWAVSVIIDRLEATPDSNIDTTKLGVTGCSRNGKGALVAGAYDSRIALTIPQESGSGGSACWRLSDAEEGAPQDVQTASEIVQENVWFSTSFNTFANNDTNLLPFDHHQLAGLIAPRALFFIDNSGYEWLGPWSSWGCNLASHTIWQALDVPDNMGFSMSSNHPHCSFPSEQEADLDAYIGKFLLGQSTNTSIMSNYGGVDFPEAQWVNWTVPDLSS</sequence>
<feature type="domain" description="4-O-methyl-glucuronoyl methylesterase-like" evidence="9">
    <location>
        <begin position="114"/>
        <end position="345"/>
    </location>
</feature>
<dbReference type="AlphaFoldDB" id="A0A7H8R466"/>
<evidence type="ECO:0000256" key="5">
    <source>
        <dbReference type="ARBA" id="ARBA00023185"/>
    </source>
</evidence>
<keyword evidence="2" id="KW-0719">Serine esterase</keyword>
<keyword evidence="5" id="KW-0439">Lignin degradation</keyword>
<evidence type="ECO:0000313" key="10">
    <source>
        <dbReference type="EMBL" id="QKX61132.1"/>
    </source>
</evidence>
<reference evidence="11" key="1">
    <citation type="submission" date="2020-06" db="EMBL/GenBank/DDBJ databases">
        <title>A chromosome-scale genome assembly of Talaromyces rugulosus W13939.</title>
        <authorList>
            <person name="Wang B."/>
            <person name="Guo L."/>
            <person name="Ye K."/>
            <person name="Wang L."/>
        </authorList>
    </citation>
    <scope>NUCLEOTIDE SEQUENCE [LARGE SCALE GENOMIC DNA]</scope>
    <source>
        <strain evidence="11">W13939</strain>
    </source>
</reference>
<dbReference type="EC" id="3.1.1.117" evidence="7"/>
<evidence type="ECO:0000256" key="8">
    <source>
        <dbReference type="SAM" id="SignalP"/>
    </source>
</evidence>
<comment type="catalytic activity">
    <reaction evidence="6">
        <text>a 4-O-methyl-alpha-D-glucuronosyl ester derivative + H2O = 4-O-methyl-alpha-D-glucuronate derivative + an alcohol + H(+)</text>
        <dbReference type="Rhea" id="RHEA:67452"/>
        <dbReference type="ChEBI" id="CHEBI:15377"/>
        <dbReference type="ChEBI" id="CHEBI:15378"/>
        <dbReference type="ChEBI" id="CHEBI:30879"/>
        <dbReference type="ChEBI" id="CHEBI:171667"/>
        <dbReference type="ChEBI" id="CHEBI:171668"/>
        <dbReference type="EC" id="3.1.1.117"/>
    </reaction>
    <physiologicalReaction direction="left-to-right" evidence="6">
        <dbReference type="Rhea" id="RHEA:67453"/>
    </physiologicalReaction>
</comment>
<keyword evidence="4" id="KW-0378">Hydrolase</keyword>
<protein>
    <recommendedName>
        <fullName evidence="7">(4-O-methyl)-D-glucuronate--lignin esterase</fullName>
        <ecNumber evidence="7">3.1.1.117</ecNumber>
    </recommendedName>
</protein>
<evidence type="ECO:0000256" key="3">
    <source>
        <dbReference type="ARBA" id="ARBA00022729"/>
    </source>
</evidence>
<evidence type="ECO:0000256" key="4">
    <source>
        <dbReference type="ARBA" id="ARBA00022801"/>
    </source>
</evidence>
<feature type="chain" id="PRO_5028970437" description="(4-O-methyl)-D-glucuronate--lignin esterase" evidence="8">
    <location>
        <begin position="30"/>
        <end position="413"/>
    </location>
</feature>